<proteinExistence type="predicted"/>
<evidence type="ECO:0000313" key="1">
    <source>
        <dbReference type="EMBL" id="TGX83131.1"/>
    </source>
</evidence>
<sequence length="129" mass="15079">MQKVDINCSDNSVERRCKSIVLQLMNGDTIALPAGKVDVVMINNTDSLYTTGKYYRIERFEDKEWVEIPRKYGSFEDIGYVIKPNGGKRIFTINLQNAEYAYRKGKYRICKIASNDKNKLYIYCTFYIM</sequence>
<protein>
    <submittedName>
        <fullName evidence="1">Uncharacterized protein</fullName>
    </submittedName>
</protein>
<accession>A0AC61QS62</accession>
<dbReference type="EMBL" id="SRZC01000005">
    <property type="protein sequence ID" value="TGX83131.1"/>
    <property type="molecule type" value="Genomic_DNA"/>
</dbReference>
<gene>
    <name evidence="1" type="ORF">E5358_04090</name>
</gene>
<dbReference type="Proteomes" id="UP000308886">
    <property type="component" value="Unassembled WGS sequence"/>
</dbReference>
<keyword evidence="2" id="KW-1185">Reference proteome</keyword>
<comment type="caution">
    <text evidence="1">The sequence shown here is derived from an EMBL/GenBank/DDBJ whole genome shotgun (WGS) entry which is preliminary data.</text>
</comment>
<name>A0AC61QS62_9BACT</name>
<reference evidence="1" key="1">
    <citation type="submission" date="2019-04" db="EMBL/GenBank/DDBJ databases">
        <title>Microbes associate with the intestines of laboratory mice.</title>
        <authorList>
            <person name="Navarre W."/>
            <person name="Wong E."/>
            <person name="Huang K."/>
            <person name="Tropini C."/>
            <person name="Ng K."/>
            <person name="Yu B."/>
        </authorList>
    </citation>
    <scope>NUCLEOTIDE SEQUENCE</scope>
    <source>
        <strain evidence="1">NM73_A23</strain>
    </source>
</reference>
<evidence type="ECO:0000313" key="2">
    <source>
        <dbReference type="Proteomes" id="UP000308886"/>
    </source>
</evidence>
<organism evidence="1 2">
    <name type="scientific">Palleniella muris</name>
    <dbReference type="NCBI Taxonomy" id="3038145"/>
    <lineage>
        <taxon>Bacteria</taxon>
        <taxon>Pseudomonadati</taxon>
        <taxon>Bacteroidota</taxon>
        <taxon>Bacteroidia</taxon>
        <taxon>Bacteroidales</taxon>
        <taxon>Prevotellaceae</taxon>
        <taxon>Palleniella</taxon>
    </lineage>
</organism>